<sequence>MVRDRGDDDALIEELAAIEHERWSHWQRYVHAKAVRRPDGSLVLSAELVERWERQFGMQYEDLPEDEKESDREQVRRYLPVLKRWFQDDEERSG</sequence>
<gene>
    <name evidence="1" type="ORF">VQ02_17960</name>
</gene>
<evidence type="ECO:0000313" key="2">
    <source>
        <dbReference type="Proteomes" id="UP000035955"/>
    </source>
</evidence>
<comment type="caution">
    <text evidence="1">The sequence shown here is derived from an EMBL/GenBank/DDBJ whole genome shotgun (WGS) entry which is preliminary data.</text>
</comment>
<dbReference type="OrthoDB" id="9133858at2"/>
<organism evidence="1 2">
    <name type="scientific">Methylobacterium variabile</name>
    <dbReference type="NCBI Taxonomy" id="298794"/>
    <lineage>
        <taxon>Bacteria</taxon>
        <taxon>Pseudomonadati</taxon>
        <taxon>Pseudomonadota</taxon>
        <taxon>Alphaproteobacteria</taxon>
        <taxon>Hyphomicrobiales</taxon>
        <taxon>Methylobacteriaceae</taxon>
        <taxon>Methylobacterium</taxon>
    </lineage>
</organism>
<dbReference type="EMBL" id="LABY01000123">
    <property type="protein sequence ID" value="KMO35084.1"/>
    <property type="molecule type" value="Genomic_DNA"/>
</dbReference>
<dbReference type="RefSeq" id="WP_048445561.1">
    <property type="nucleotide sequence ID" value="NZ_LABY01000123.1"/>
</dbReference>
<evidence type="ECO:0000313" key="1">
    <source>
        <dbReference type="EMBL" id="KMO35084.1"/>
    </source>
</evidence>
<keyword evidence="2" id="KW-1185">Reference proteome</keyword>
<accession>A0A0J6SN45</accession>
<name>A0A0J6SN45_9HYPH</name>
<reference evidence="1 2" key="1">
    <citation type="submission" date="2015-03" db="EMBL/GenBank/DDBJ databases">
        <title>Genome sequencing of Methylobacterium variabile DSM 16961.</title>
        <authorList>
            <person name="Chaudhry V."/>
            <person name="Patil P.B."/>
        </authorList>
    </citation>
    <scope>NUCLEOTIDE SEQUENCE [LARGE SCALE GENOMIC DNA]</scope>
    <source>
        <strain evidence="1 2">DSM 16961</strain>
    </source>
</reference>
<dbReference type="Proteomes" id="UP000035955">
    <property type="component" value="Unassembled WGS sequence"/>
</dbReference>
<proteinExistence type="predicted"/>
<dbReference type="AlphaFoldDB" id="A0A0J6SN45"/>
<protein>
    <submittedName>
        <fullName evidence="1">Uncharacterized protein</fullName>
    </submittedName>
</protein>
<dbReference type="PATRIC" id="fig|298794.3.peg.773"/>